<reference evidence="2 3" key="1">
    <citation type="submission" date="2017-04" db="EMBL/GenBank/DDBJ databases">
        <title>Comparative genome analysis of Subtercola boreus.</title>
        <authorList>
            <person name="Cho Y.-J."/>
            <person name="Cho A."/>
            <person name="Kim O.-S."/>
            <person name="Lee J.-I."/>
        </authorList>
    </citation>
    <scope>NUCLEOTIDE SEQUENCE [LARGE SCALE GENOMIC DNA]</scope>
    <source>
        <strain evidence="2 3">P28004</strain>
    </source>
</reference>
<comment type="caution">
    <text evidence="2">The sequence shown here is derived from an EMBL/GenBank/DDBJ whole genome shotgun (WGS) entry which is preliminary data.</text>
</comment>
<gene>
    <name evidence="2" type="ORF">B7R25_00305</name>
</gene>
<dbReference type="AlphaFoldDB" id="A0A3E0WF77"/>
<keyword evidence="1" id="KW-1133">Transmembrane helix</keyword>
<protein>
    <submittedName>
        <fullName evidence="2">Uncharacterized protein</fullName>
    </submittedName>
</protein>
<dbReference type="Proteomes" id="UP000257080">
    <property type="component" value="Unassembled WGS sequence"/>
</dbReference>
<dbReference type="EMBL" id="NBXE01000002">
    <property type="protein sequence ID" value="RFA29778.1"/>
    <property type="molecule type" value="Genomic_DNA"/>
</dbReference>
<keyword evidence="1" id="KW-0812">Transmembrane</keyword>
<sequence>MDPTRRLMFWLKVPYAADVALVLIGVTLLVGGQSMGWWVLVFAAVRAIVGTVALLWIAPRMIAKRSQTP</sequence>
<organism evidence="2 3">
    <name type="scientific">Subtercola boreus</name>
    <dbReference type="NCBI Taxonomy" id="120213"/>
    <lineage>
        <taxon>Bacteria</taxon>
        <taxon>Bacillati</taxon>
        <taxon>Actinomycetota</taxon>
        <taxon>Actinomycetes</taxon>
        <taxon>Micrococcales</taxon>
        <taxon>Microbacteriaceae</taxon>
        <taxon>Subtercola</taxon>
    </lineage>
</organism>
<dbReference type="OrthoDB" id="5123018at2"/>
<accession>A0A3E0WF77</accession>
<evidence type="ECO:0000313" key="3">
    <source>
        <dbReference type="Proteomes" id="UP000257080"/>
    </source>
</evidence>
<name>A0A3E0WF77_9MICO</name>
<evidence type="ECO:0000256" key="1">
    <source>
        <dbReference type="SAM" id="Phobius"/>
    </source>
</evidence>
<evidence type="ECO:0000313" key="2">
    <source>
        <dbReference type="EMBL" id="RFA29778.1"/>
    </source>
</evidence>
<feature type="transmembrane region" description="Helical" evidence="1">
    <location>
        <begin position="36"/>
        <end position="58"/>
    </location>
</feature>
<proteinExistence type="predicted"/>
<feature type="transmembrane region" description="Helical" evidence="1">
    <location>
        <begin position="7"/>
        <end position="30"/>
    </location>
</feature>
<keyword evidence="1" id="KW-0472">Membrane</keyword>